<sequence>MRNPKVFFIWIYKQVSNYNLFILDQHDYENDDTIRDPVIILRKQKYKTRLYIVLLAVCLYILFYGICIKMESETIVIFNVTPDNFDQLYNEYDQTLSCPCSTIAISYKNFVSNNIIMHPVCSSYFVDKKWIEGLYFVNASRYNIQDFRKVAYSQFELLSRFCSLSQNSRAIVTHDLNSDNYLDLILGLPSSNEIYGLLGDGNGNFQTQIIYSSIINNYTDDVDISNNKICQNIINMNLMNNSLYILYNPCRCSTHQTS</sequence>
<comment type="caution">
    <text evidence="2">The sequence shown here is derived from an EMBL/GenBank/DDBJ whole genome shotgun (WGS) entry which is preliminary data.</text>
</comment>
<keyword evidence="1" id="KW-1133">Transmembrane helix</keyword>
<proteinExistence type="predicted"/>
<dbReference type="AlphaFoldDB" id="A0A813N5V0"/>
<dbReference type="OrthoDB" id="10058498at2759"/>
<keyword evidence="1" id="KW-0472">Membrane</keyword>
<dbReference type="Proteomes" id="UP000663852">
    <property type="component" value="Unassembled WGS sequence"/>
</dbReference>
<protein>
    <recommendedName>
        <fullName evidence="4">Transmembrane protein</fullName>
    </recommendedName>
</protein>
<name>A0A813N5V0_ADIRI</name>
<dbReference type="EMBL" id="CAJNOJ010000003">
    <property type="protein sequence ID" value="CAF0731529.1"/>
    <property type="molecule type" value="Genomic_DNA"/>
</dbReference>
<evidence type="ECO:0000313" key="3">
    <source>
        <dbReference type="Proteomes" id="UP000663852"/>
    </source>
</evidence>
<feature type="transmembrane region" description="Helical" evidence="1">
    <location>
        <begin position="50"/>
        <end position="66"/>
    </location>
</feature>
<dbReference type="SUPFAM" id="SSF69318">
    <property type="entry name" value="Integrin alpha N-terminal domain"/>
    <property type="match status" value="1"/>
</dbReference>
<organism evidence="2 3">
    <name type="scientific">Adineta ricciae</name>
    <name type="common">Rotifer</name>
    <dbReference type="NCBI Taxonomy" id="249248"/>
    <lineage>
        <taxon>Eukaryota</taxon>
        <taxon>Metazoa</taxon>
        <taxon>Spiralia</taxon>
        <taxon>Gnathifera</taxon>
        <taxon>Rotifera</taxon>
        <taxon>Eurotatoria</taxon>
        <taxon>Bdelloidea</taxon>
        <taxon>Adinetida</taxon>
        <taxon>Adinetidae</taxon>
        <taxon>Adineta</taxon>
    </lineage>
</organism>
<evidence type="ECO:0000313" key="2">
    <source>
        <dbReference type="EMBL" id="CAF0731529.1"/>
    </source>
</evidence>
<keyword evidence="1" id="KW-0812">Transmembrane</keyword>
<evidence type="ECO:0008006" key="4">
    <source>
        <dbReference type="Google" id="ProtNLM"/>
    </source>
</evidence>
<gene>
    <name evidence="2" type="ORF">EDS130_LOCUS1125</name>
</gene>
<dbReference type="InterPro" id="IPR028994">
    <property type="entry name" value="Integrin_alpha_N"/>
</dbReference>
<evidence type="ECO:0000256" key="1">
    <source>
        <dbReference type="SAM" id="Phobius"/>
    </source>
</evidence>
<accession>A0A813N5V0</accession>
<reference evidence="2" key="1">
    <citation type="submission" date="2021-02" db="EMBL/GenBank/DDBJ databases">
        <authorList>
            <person name="Nowell W R."/>
        </authorList>
    </citation>
    <scope>NUCLEOTIDE SEQUENCE</scope>
</reference>